<feature type="region of interest" description="Disordered" evidence="1">
    <location>
        <begin position="1"/>
        <end position="21"/>
    </location>
</feature>
<dbReference type="EMBL" id="JADCNM010000019">
    <property type="protein sequence ID" value="KAG0452245.1"/>
    <property type="molecule type" value="Genomic_DNA"/>
</dbReference>
<evidence type="ECO:0000313" key="5">
    <source>
        <dbReference type="Proteomes" id="UP000639772"/>
    </source>
</evidence>
<dbReference type="Proteomes" id="UP000636800">
    <property type="component" value="Unassembled WGS sequence"/>
</dbReference>
<feature type="compositionally biased region" description="Polar residues" evidence="1">
    <location>
        <begin position="8"/>
        <end position="19"/>
    </location>
</feature>
<accession>A0A835U8V5</accession>
<reference evidence="4 5" key="1">
    <citation type="journal article" date="2020" name="Nat. Food">
        <title>A phased Vanilla planifolia genome enables genetic improvement of flavour and production.</title>
        <authorList>
            <person name="Hasing T."/>
            <person name="Tang H."/>
            <person name="Brym M."/>
            <person name="Khazi F."/>
            <person name="Huang T."/>
            <person name="Chambers A.H."/>
        </authorList>
    </citation>
    <scope>NUCLEOTIDE SEQUENCE [LARGE SCALE GENOMIC DNA]</scope>
    <source>
        <tissue evidence="3">Leaf</tissue>
    </source>
</reference>
<evidence type="ECO:0000313" key="4">
    <source>
        <dbReference type="Proteomes" id="UP000636800"/>
    </source>
</evidence>
<dbReference type="AlphaFoldDB" id="A0A835U8V5"/>
<gene>
    <name evidence="3" type="ORF">HPP92_025794</name>
    <name evidence="2" type="ORF">HPP92_026088</name>
</gene>
<evidence type="ECO:0000256" key="1">
    <source>
        <dbReference type="SAM" id="MobiDB-lite"/>
    </source>
</evidence>
<dbReference type="EMBL" id="JADCNL010000019">
    <property type="protein sequence ID" value="KAG0452211.1"/>
    <property type="molecule type" value="Genomic_DNA"/>
</dbReference>
<protein>
    <submittedName>
        <fullName evidence="3">Uncharacterized protein</fullName>
    </submittedName>
</protein>
<proteinExistence type="predicted"/>
<organism evidence="3 5">
    <name type="scientific">Vanilla planifolia</name>
    <name type="common">Vanilla</name>
    <dbReference type="NCBI Taxonomy" id="51239"/>
    <lineage>
        <taxon>Eukaryota</taxon>
        <taxon>Viridiplantae</taxon>
        <taxon>Streptophyta</taxon>
        <taxon>Embryophyta</taxon>
        <taxon>Tracheophyta</taxon>
        <taxon>Spermatophyta</taxon>
        <taxon>Magnoliopsida</taxon>
        <taxon>Liliopsida</taxon>
        <taxon>Asparagales</taxon>
        <taxon>Orchidaceae</taxon>
        <taxon>Vanilloideae</taxon>
        <taxon>Vanilleae</taxon>
        <taxon>Vanilla</taxon>
    </lineage>
</organism>
<keyword evidence="4" id="KW-1185">Reference proteome</keyword>
<comment type="caution">
    <text evidence="3">The sequence shown here is derived from an EMBL/GenBank/DDBJ whole genome shotgun (WGS) entry which is preliminary data.</text>
</comment>
<evidence type="ECO:0000313" key="3">
    <source>
        <dbReference type="EMBL" id="KAG0452245.1"/>
    </source>
</evidence>
<dbReference type="Proteomes" id="UP000639772">
    <property type="component" value="Unassembled WGS sequence"/>
</dbReference>
<evidence type="ECO:0000313" key="2">
    <source>
        <dbReference type="EMBL" id="KAG0452211.1"/>
    </source>
</evidence>
<name>A0A835U8V5_VANPL</name>
<sequence length="139" mass="16088">MKGRGTKGLNSDVNSSSPPQVCFDPRPSRRTLAFVHLHHPERRFYPPTYGRYCCLCLLHRLGFTPLEPAERLCWRLSREEIILWSCHPKTRRFTVRYSPRSTTWTKGNAMNAARVEVASVIEPLQTPASCRKYGEVWVL</sequence>